<keyword evidence="1" id="KW-0472">Membrane</keyword>
<evidence type="ECO:0000313" key="2">
    <source>
        <dbReference type="EMBL" id="XDV55298.1"/>
    </source>
</evidence>
<accession>A0AB39XE82</accession>
<name>A0AB39XE82_9BRAD</name>
<dbReference type="EMBL" id="CP165734">
    <property type="protein sequence ID" value="XDV55298.1"/>
    <property type="molecule type" value="Genomic_DNA"/>
</dbReference>
<dbReference type="AlphaFoldDB" id="A0AB39XE82"/>
<gene>
    <name evidence="2" type="ORF">AB8Z38_21065</name>
</gene>
<reference evidence="2" key="1">
    <citation type="submission" date="2024-08" db="EMBL/GenBank/DDBJ databases">
        <authorList>
            <person name="Chaddad Z."/>
            <person name="Lamrabet M."/>
            <person name="Bouhnik O."/>
            <person name="Alami S."/>
            <person name="Wipf D."/>
            <person name="Courty P.E."/>
            <person name="Missbah El Idrissi M."/>
        </authorList>
    </citation>
    <scope>NUCLEOTIDE SEQUENCE</scope>
    <source>
        <strain evidence="2">LLZ17</strain>
    </source>
</reference>
<sequence length="99" mass="10299">MINDLLVSPRPIARISTIGIIAAAILLFAAMAASTVLGVGTRISQAFEPFAKSPNERVSESFEDIKGIGPISDELKSALASLSQSVQGAQKPPVQAQGH</sequence>
<keyword evidence="1" id="KW-0812">Transmembrane</keyword>
<organism evidence="2">
    <name type="scientific">Bradyrhizobium sp. LLZ17</name>
    <dbReference type="NCBI Taxonomy" id="3239388"/>
    <lineage>
        <taxon>Bacteria</taxon>
        <taxon>Pseudomonadati</taxon>
        <taxon>Pseudomonadota</taxon>
        <taxon>Alphaproteobacteria</taxon>
        <taxon>Hyphomicrobiales</taxon>
        <taxon>Nitrobacteraceae</taxon>
        <taxon>Bradyrhizobium</taxon>
    </lineage>
</organism>
<evidence type="ECO:0000256" key="1">
    <source>
        <dbReference type="SAM" id="Phobius"/>
    </source>
</evidence>
<feature type="transmembrane region" description="Helical" evidence="1">
    <location>
        <begin position="12"/>
        <end position="39"/>
    </location>
</feature>
<protein>
    <submittedName>
        <fullName evidence="2">Uncharacterized protein</fullName>
    </submittedName>
</protein>
<dbReference type="RefSeq" id="WP_369719750.1">
    <property type="nucleotide sequence ID" value="NZ_CP165734.1"/>
</dbReference>
<keyword evidence="1" id="KW-1133">Transmembrane helix</keyword>
<proteinExistence type="predicted"/>